<evidence type="ECO:0000313" key="5">
    <source>
        <dbReference type="Proteomes" id="UP000803884"/>
    </source>
</evidence>
<dbReference type="AlphaFoldDB" id="A0AB34KZT5"/>
<evidence type="ECO:0000313" key="4">
    <source>
        <dbReference type="EMBL" id="KAL1590529.1"/>
    </source>
</evidence>
<gene>
    <name evidence="4" type="ORF">WHR41_00909</name>
</gene>
<feature type="compositionally biased region" description="Low complexity" evidence="2">
    <location>
        <begin position="170"/>
        <end position="202"/>
    </location>
</feature>
<feature type="compositionally biased region" description="Polar residues" evidence="2">
    <location>
        <begin position="70"/>
        <end position="107"/>
    </location>
</feature>
<evidence type="ECO:0000259" key="3">
    <source>
        <dbReference type="PROSITE" id="PS50157"/>
    </source>
</evidence>
<dbReference type="Proteomes" id="UP000803884">
    <property type="component" value="Unassembled WGS sequence"/>
</dbReference>
<feature type="compositionally biased region" description="Basic residues" evidence="2">
    <location>
        <begin position="203"/>
        <end position="212"/>
    </location>
</feature>
<keyword evidence="1" id="KW-0479">Metal-binding</keyword>
<comment type="caution">
    <text evidence="4">The sequence shown here is derived from an EMBL/GenBank/DDBJ whole genome shotgun (WGS) entry which is preliminary data.</text>
</comment>
<dbReference type="EMBL" id="JAAQHG020000002">
    <property type="protein sequence ID" value="KAL1590529.1"/>
    <property type="molecule type" value="Genomic_DNA"/>
</dbReference>
<name>A0AB34KZT5_9PEZI</name>
<feature type="region of interest" description="Disordered" evidence="2">
    <location>
        <begin position="70"/>
        <end position="229"/>
    </location>
</feature>
<dbReference type="GeneID" id="96002353"/>
<keyword evidence="1" id="KW-0863">Zinc-finger</keyword>
<feature type="domain" description="C2H2-type" evidence="3">
    <location>
        <begin position="232"/>
        <end position="260"/>
    </location>
</feature>
<proteinExistence type="predicted"/>
<dbReference type="InterPro" id="IPR013087">
    <property type="entry name" value="Znf_C2H2_type"/>
</dbReference>
<protein>
    <recommendedName>
        <fullName evidence="3">C2H2-type domain-containing protein</fullName>
    </recommendedName>
</protein>
<dbReference type="PROSITE" id="PS00028">
    <property type="entry name" value="ZINC_FINGER_C2H2_1"/>
    <property type="match status" value="1"/>
</dbReference>
<organism evidence="4 5">
    <name type="scientific">Cladosporium halotolerans</name>
    <dbReference type="NCBI Taxonomy" id="1052096"/>
    <lineage>
        <taxon>Eukaryota</taxon>
        <taxon>Fungi</taxon>
        <taxon>Dikarya</taxon>
        <taxon>Ascomycota</taxon>
        <taxon>Pezizomycotina</taxon>
        <taxon>Dothideomycetes</taxon>
        <taxon>Dothideomycetidae</taxon>
        <taxon>Cladosporiales</taxon>
        <taxon>Cladosporiaceae</taxon>
        <taxon>Cladosporium</taxon>
    </lineage>
</organism>
<accession>A0AB34KZT5</accession>
<reference evidence="4 5" key="1">
    <citation type="journal article" date="2020" name="Microbiol. Resour. Announc.">
        <title>Draft Genome Sequence of a Cladosporium Species Isolated from the Mesophotic Ascidian Didemnum maculosum.</title>
        <authorList>
            <person name="Gioti A."/>
            <person name="Siaperas R."/>
            <person name="Nikolaivits E."/>
            <person name="Le Goff G."/>
            <person name="Ouazzani J."/>
            <person name="Kotoulas G."/>
            <person name="Topakas E."/>
        </authorList>
    </citation>
    <scope>NUCLEOTIDE SEQUENCE [LARGE SCALE GENOMIC DNA]</scope>
    <source>
        <strain evidence="4 5">TM138-S3</strain>
    </source>
</reference>
<feature type="compositionally biased region" description="Low complexity" evidence="2">
    <location>
        <begin position="213"/>
        <end position="224"/>
    </location>
</feature>
<sequence>MADDFPQNDPTGHVFDFNDGLDLLALESAIDGLHSHDVSGEYESPLIGFGDQFTVDPSFNVYGTPTTGVYSDGSVSSNLATRSNTPGSDSGLHSSSPGISNVQSNGNPYRSRLPRRRSLYSRQRPVLRQPSFLTNINEPLWTPDSHRAIDSSNRPLDLTTPFNPGPLRRSNSSTSVNSECSNSSAYSTASASSATSAGAHSNSSHRRSRKHPTTTSTSSSSSKKPNPDPRPFKCTFCCDAFKSKYDWRRHEKSLHLDLEAWNCAPASGTLPSPTGPLCAYCSAPSPSQPHLETHNHAPCATRPPPSRSFRRRDHLAQHLRVFHKLLSLPPSLTPFHSPSPPITSRCGFCDARLASWEARADHLAAHFRQGCSMRDWSGGHGFAEDVEARVTNALPPYYIATEAASLVPFTATSAGARDHFKQIRARTERLPSLEGAPQAQGAEGETAALRDSRALTASAFADVLAAHLARFARESVGVGGGGAGGVSDEALQREARLVLYSSDDPWNQTIADSPVWLREWRERFGVGGV</sequence>
<evidence type="ECO:0000256" key="2">
    <source>
        <dbReference type="SAM" id="MobiDB-lite"/>
    </source>
</evidence>
<dbReference type="SMART" id="SM00355">
    <property type="entry name" value="ZnF_C2H2"/>
    <property type="match status" value="2"/>
</dbReference>
<keyword evidence="1" id="KW-0862">Zinc</keyword>
<evidence type="ECO:0000256" key="1">
    <source>
        <dbReference type="PROSITE-ProRule" id="PRU00042"/>
    </source>
</evidence>
<dbReference type="RefSeq" id="XP_069233634.1">
    <property type="nucleotide sequence ID" value="XM_069369515.1"/>
</dbReference>
<dbReference type="PROSITE" id="PS50157">
    <property type="entry name" value="ZINC_FINGER_C2H2_2"/>
    <property type="match status" value="1"/>
</dbReference>
<keyword evidence="5" id="KW-1185">Reference proteome</keyword>
<dbReference type="GO" id="GO:0008270">
    <property type="term" value="F:zinc ion binding"/>
    <property type="evidence" value="ECO:0007669"/>
    <property type="project" value="UniProtKB-KW"/>
</dbReference>